<dbReference type="Pfam" id="PF15078">
    <property type="entry name" value="DUF4545"/>
    <property type="match status" value="1"/>
</dbReference>
<evidence type="ECO:0000313" key="3">
    <source>
        <dbReference type="Proteomes" id="UP000002281"/>
    </source>
</evidence>
<gene>
    <name evidence="2" type="primary">C1orf141</name>
</gene>
<feature type="region of interest" description="Disordered" evidence="1">
    <location>
        <begin position="207"/>
        <end position="227"/>
    </location>
</feature>
<name>A0A9L0S435_HORSE</name>
<protein>
    <submittedName>
        <fullName evidence="2">Chromosome 5 C1orf141 homolog</fullName>
    </submittedName>
</protein>
<keyword evidence="3" id="KW-1185">Reference proteome</keyword>
<dbReference type="Ensembl" id="ENSECAT00000115099.1">
    <property type="protein sequence ID" value="ENSECAP00000068804.1"/>
    <property type="gene ID" value="ENSECAG00000019495.4"/>
</dbReference>
<accession>A0A9L0S435</accession>
<dbReference type="Proteomes" id="UP000002281">
    <property type="component" value="Chromosome 5"/>
</dbReference>
<dbReference type="GeneTree" id="ENSGT00390000010146"/>
<feature type="region of interest" description="Disordered" evidence="1">
    <location>
        <begin position="101"/>
        <end position="127"/>
    </location>
</feature>
<reference evidence="2" key="2">
    <citation type="submission" date="2025-08" db="UniProtKB">
        <authorList>
            <consortium name="Ensembl"/>
        </authorList>
    </citation>
    <scope>IDENTIFICATION</scope>
    <source>
        <strain evidence="2">Thoroughbred</strain>
    </source>
</reference>
<dbReference type="PANTHER" id="PTHR36873:SF1">
    <property type="entry name" value="HYPOTHETICAL GENE SUPPORTED BY BC079057"/>
    <property type="match status" value="1"/>
</dbReference>
<organism evidence="2 3">
    <name type="scientific">Equus caballus</name>
    <name type="common">Horse</name>
    <dbReference type="NCBI Taxonomy" id="9796"/>
    <lineage>
        <taxon>Eukaryota</taxon>
        <taxon>Metazoa</taxon>
        <taxon>Chordata</taxon>
        <taxon>Craniata</taxon>
        <taxon>Vertebrata</taxon>
        <taxon>Euteleostomi</taxon>
        <taxon>Mammalia</taxon>
        <taxon>Eutheria</taxon>
        <taxon>Laurasiatheria</taxon>
        <taxon>Perissodactyla</taxon>
        <taxon>Equidae</taxon>
        <taxon>Equus</taxon>
    </lineage>
</organism>
<evidence type="ECO:0000256" key="1">
    <source>
        <dbReference type="SAM" id="MobiDB-lite"/>
    </source>
</evidence>
<reference evidence="2" key="3">
    <citation type="submission" date="2025-09" db="UniProtKB">
        <authorList>
            <consortium name="Ensembl"/>
        </authorList>
    </citation>
    <scope>IDENTIFICATION</scope>
    <source>
        <strain evidence="2">Thoroughbred</strain>
    </source>
</reference>
<feature type="region of interest" description="Disordered" evidence="1">
    <location>
        <begin position="336"/>
        <end position="355"/>
    </location>
</feature>
<proteinExistence type="predicted"/>
<sequence>MAGKILEKLDVLDEQAKILLARRAKKNRLQSQVKKKTLVTPLTFDFQLEFEEPVATSTRKTVSKIAEHRSCGIKQTKRYASKNEPKPRKVDFEKLNVSPHFLPTNIKKNQESKSTGPVEENSKSRSIRPFPYLKDTIEVENGRPVHHLYSQPRRACGRTLGSTVFSPVPTVQANAYKKEKDSALFTAQTDKKPGESFDLVGHLEDYLNKRRKSPPQTNDSSTKENKSTTNYQLSEYCLVRKKSLLPLCFEDELKKPNAKIINISPAKTVTSHMEQKDTNPIIFHETGYVQMLLLTKNRLPYHPMENRNIYPYKRTNLVLERNREILKSLISYQSVTPSKPKGALSTERREGTQAVPFDVHHRAAEDNSRKEASKQTFDNISWNKLCNFSQTFSNLTKKFVGFLEKTLTQEMSAKTSKFGRMLSTVKPVSKFSALPVKYCSKPLKNKLKVHKLSNVTPLDDLLNLPNEN</sequence>
<reference evidence="2 3" key="1">
    <citation type="journal article" date="2009" name="Science">
        <title>Genome sequence, comparative analysis, and population genetics of the domestic horse.</title>
        <authorList>
            <consortium name="Broad Institute Genome Sequencing Platform"/>
            <consortium name="Broad Institute Whole Genome Assembly Team"/>
            <person name="Wade C.M."/>
            <person name="Giulotto E."/>
            <person name="Sigurdsson S."/>
            <person name="Zoli M."/>
            <person name="Gnerre S."/>
            <person name="Imsland F."/>
            <person name="Lear T.L."/>
            <person name="Adelson D.L."/>
            <person name="Bailey E."/>
            <person name="Bellone R.R."/>
            <person name="Bloecker H."/>
            <person name="Distl O."/>
            <person name="Edgar R.C."/>
            <person name="Garber M."/>
            <person name="Leeb T."/>
            <person name="Mauceli E."/>
            <person name="MacLeod J.N."/>
            <person name="Penedo M.C.T."/>
            <person name="Raison J.M."/>
            <person name="Sharpe T."/>
            <person name="Vogel J."/>
            <person name="Andersson L."/>
            <person name="Antczak D.F."/>
            <person name="Biagi T."/>
            <person name="Binns M.M."/>
            <person name="Chowdhary B.P."/>
            <person name="Coleman S.J."/>
            <person name="Della Valle G."/>
            <person name="Fryc S."/>
            <person name="Guerin G."/>
            <person name="Hasegawa T."/>
            <person name="Hill E.W."/>
            <person name="Jurka J."/>
            <person name="Kiialainen A."/>
            <person name="Lindgren G."/>
            <person name="Liu J."/>
            <person name="Magnani E."/>
            <person name="Mickelson J.R."/>
            <person name="Murray J."/>
            <person name="Nergadze S.G."/>
            <person name="Onofrio R."/>
            <person name="Pedroni S."/>
            <person name="Piras M.F."/>
            <person name="Raudsepp T."/>
            <person name="Rocchi M."/>
            <person name="Roeed K.H."/>
            <person name="Ryder O.A."/>
            <person name="Searle S."/>
            <person name="Skow L."/>
            <person name="Swinburne J.E."/>
            <person name="Syvaenen A.C."/>
            <person name="Tozaki T."/>
            <person name="Valberg S.J."/>
            <person name="Vaudin M."/>
            <person name="White J.R."/>
            <person name="Zody M.C."/>
            <person name="Lander E.S."/>
            <person name="Lindblad-Toh K."/>
        </authorList>
    </citation>
    <scope>NUCLEOTIDE SEQUENCE [LARGE SCALE GENOMIC DNA]</scope>
    <source>
        <strain evidence="2 3">Thoroughbred</strain>
    </source>
</reference>
<dbReference type="AlphaFoldDB" id="A0A9L0S435"/>
<dbReference type="InterPro" id="IPR027847">
    <property type="entry name" value="DUF4545"/>
</dbReference>
<dbReference type="PANTHER" id="PTHR36873">
    <property type="entry name" value="HYPOTHETICAL GENE SUPPORTED BY BC079057"/>
    <property type="match status" value="1"/>
</dbReference>
<evidence type="ECO:0000313" key="2">
    <source>
        <dbReference type="Ensembl" id="ENSECAP00000068804.1"/>
    </source>
</evidence>